<comment type="caution">
    <text evidence="2">The sequence shown here is derived from an EMBL/GenBank/DDBJ whole genome shotgun (WGS) entry which is preliminary data.</text>
</comment>
<dbReference type="Gene3D" id="2.60.40.4070">
    <property type="match status" value="1"/>
</dbReference>
<reference evidence="2" key="2">
    <citation type="journal article" date="2021" name="PeerJ">
        <title>Extensive microbial diversity within the chicken gut microbiome revealed by metagenomics and culture.</title>
        <authorList>
            <person name="Gilroy R."/>
            <person name="Ravi A."/>
            <person name="Getino M."/>
            <person name="Pursley I."/>
            <person name="Horton D.L."/>
            <person name="Alikhan N.F."/>
            <person name="Baker D."/>
            <person name="Gharbi K."/>
            <person name="Hall N."/>
            <person name="Watson M."/>
            <person name="Adriaenssens E.M."/>
            <person name="Foster-Nyarko E."/>
            <person name="Jarju S."/>
            <person name="Secka A."/>
            <person name="Antonio M."/>
            <person name="Oren A."/>
            <person name="Chaudhuri R.R."/>
            <person name="La Ragione R."/>
            <person name="Hildebrand F."/>
            <person name="Pallen M.J."/>
        </authorList>
    </citation>
    <scope>NUCLEOTIDE SEQUENCE</scope>
    <source>
        <strain evidence="2">ChiSxjej2B14-6234</strain>
    </source>
</reference>
<dbReference type="Proteomes" id="UP000886887">
    <property type="component" value="Unassembled WGS sequence"/>
</dbReference>
<protein>
    <submittedName>
        <fullName evidence="2">CHAT domain-containing protein</fullName>
    </submittedName>
</protein>
<gene>
    <name evidence="2" type="ORF">IAB73_03685</name>
</gene>
<dbReference type="AlphaFoldDB" id="A0A9D0Z8Q7"/>
<name>A0A9D0Z8Q7_9FIRM</name>
<reference evidence="2" key="1">
    <citation type="submission" date="2020-10" db="EMBL/GenBank/DDBJ databases">
        <authorList>
            <person name="Gilroy R."/>
        </authorList>
    </citation>
    <scope>NUCLEOTIDE SEQUENCE</scope>
    <source>
        <strain evidence="2">ChiSxjej2B14-6234</strain>
    </source>
</reference>
<feature type="domain" description="CHAT" evidence="1">
    <location>
        <begin position="67"/>
        <end position="165"/>
    </location>
</feature>
<dbReference type="Gene3D" id="3.40.50.1460">
    <property type="match status" value="1"/>
</dbReference>
<organism evidence="2 3">
    <name type="scientific">Candidatus Onthenecus intestinigallinarum</name>
    <dbReference type="NCBI Taxonomy" id="2840875"/>
    <lineage>
        <taxon>Bacteria</taxon>
        <taxon>Bacillati</taxon>
        <taxon>Bacillota</taxon>
        <taxon>Clostridia</taxon>
        <taxon>Eubacteriales</taxon>
        <taxon>Candidatus Onthenecus</taxon>
    </lineage>
</organism>
<sequence length="515" mass="55321">MMRCVGWTKTLLRHMLCAAVLLALWLFPTSATGEGSVRALFVACENFLSAESIAPSAGNNLRLLTSAFAQSVAPSDLRVENGTIASSAALGEAIAQAFAGAQEDDVSLLYLSTHGLYDASRPDEPARLLLSNGVAEDSITAAQLAEYLDGVPGTKVIILDACNSGAFIGKGMPVSVVRSMSLPLNRAGYKVIASSGGYEDAFYWNAGGYGAQGSSYFALALYHALTPQGGQYEADQNRDGAITLEELSDYLLRANGTSSVQCYPEQDDFVLFSYDVQAVPDTSTAAIAYFSLGNSILTYDDPTLTFSFTALRDARISYQIVYHQQGRWMWESAQRILDTSESADGMVRAGRKERALSLSVDSLASDVAGYALLQVIAESDAGTEVAESRLISVQPIVGNPQLSLAAPLSLTLGEERELVIEAFHDFPVSLTLDVYTALGVHVRSLARSVPSRPNALTPEASLFYWDGRDDEGEYVLPGQYALRLSTTVGGRQYGAVFEYVYVREGTVMMPVQPIG</sequence>
<evidence type="ECO:0000313" key="2">
    <source>
        <dbReference type="EMBL" id="HIQ71297.1"/>
    </source>
</evidence>
<accession>A0A9D0Z8Q7</accession>
<dbReference type="PROSITE" id="PS00018">
    <property type="entry name" value="EF_HAND_1"/>
    <property type="match status" value="1"/>
</dbReference>
<dbReference type="Pfam" id="PF12770">
    <property type="entry name" value="CHAT"/>
    <property type="match status" value="1"/>
</dbReference>
<dbReference type="EMBL" id="DVFJ01000009">
    <property type="protein sequence ID" value="HIQ71297.1"/>
    <property type="molecule type" value="Genomic_DNA"/>
</dbReference>
<dbReference type="InterPro" id="IPR018247">
    <property type="entry name" value="EF_Hand_1_Ca_BS"/>
</dbReference>
<dbReference type="InterPro" id="IPR024983">
    <property type="entry name" value="CHAT_dom"/>
</dbReference>
<evidence type="ECO:0000313" key="3">
    <source>
        <dbReference type="Proteomes" id="UP000886887"/>
    </source>
</evidence>
<proteinExistence type="predicted"/>
<evidence type="ECO:0000259" key="1">
    <source>
        <dbReference type="Pfam" id="PF12770"/>
    </source>
</evidence>